<dbReference type="Pfam" id="PF14510">
    <property type="entry name" value="ABC_trans_N"/>
    <property type="match status" value="1"/>
</dbReference>
<dbReference type="Gene3D" id="3.40.50.300">
    <property type="entry name" value="P-loop containing nucleotide triphosphate hydrolases"/>
    <property type="match status" value="2"/>
</dbReference>
<evidence type="ECO:0000313" key="12">
    <source>
        <dbReference type="Proteomes" id="UP001362999"/>
    </source>
</evidence>
<feature type="region of interest" description="Disordered" evidence="8">
    <location>
        <begin position="845"/>
        <end position="876"/>
    </location>
</feature>
<evidence type="ECO:0000259" key="10">
    <source>
        <dbReference type="PROSITE" id="PS50893"/>
    </source>
</evidence>
<dbReference type="InterPro" id="IPR027417">
    <property type="entry name" value="P-loop_NTPase"/>
</dbReference>
<evidence type="ECO:0000256" key="2">
    <source>
        <dbReference type="ARBA" id="ARBA00022448"/>
    </source>
</evidence>
<feature type="transmembrane region" description="Helical" evidence="9">
    <location>
        <begin position="1354"/>
        <end position="1374"/>
    </location>
</feature>
<comment type="subcellular location">
    <subcellularLocation>
        <location evidence="1">Membrane</location>
        <topology evidence="1">Multi-pass membrane protein</topology>
    </subcellularLocation>
</comment>
<dbReference type="SUPFAM" id="SSF52540">
    <property type="entry name" value="P-loop containing nucleoside triphosphate hydrolases"/>
    <property type="match status" value="2"/>
</dbReference>
<dbReference type="InterPro" id="IPR017871">
    <property type="entry name" value="ABC_transporter-like_CS"/>
</dbReference>
<gene>
    <name evidence="11" type="ORF">R3P38DRAFT_2703049</name>
</gene>
<dbReference type="PANTHER" id="PTHR19241">
    <property type="entry name" value="ATP-BINDING CASSETTE TRANSPORTER"/>
    <property type="match status" value="1"/>
</dbReference>
<dbReference type="InterPro" id="IPR003439">
    <property type="entry name" value="ABC_transporter-like_ATP-bd"/>
</dbReference>
<dbReference type="GO" id="GO:0016887">
    <property type="term" value="F:ATP hydrolysis activity"/>
    <property type="evidence" value="ECO:0007669"/>
    <property type="project" value="InterPro"/>
</dbReference>
<sequence>MLPWRGPSADWDQPASLIFLFTVYMETEQRRRSTIEQRRSIIEQRRSIILTPEQEIHVQSLARSLSNHDGASFELNSLSQTTTRNSDSHDADVSTHIHVHFPESPLSQTHPPTRSSKSYNSGPFDDEKLNPNSESFDMEAWLKSSMQIASRDPENYPLRTAGVSFRNLNVHGVGSPTDYQKTVANIWLRAGDSLRGLMGMSTGKRKIQILREFDGLVKSGEMLVVLGRPGSGCSTFLKTLSGLTHGFTVDPSSDVQYQGIPADVMHREFRGEVIYNAETDVHFPHLTVGQTLLFAAKARVPRTRVGGVSRQKYAEHMRDLVMTIFGLSHTLDTKVGNDFVRGVSGGERKRVSIAETTLSGSALTLWDNSSRGLDSATALSFIRTLRLSTQVTGSTAMVAIYQASQSIYDLFDKAIVLYEGRQIYFGPTEQAKEFWTSRGFVCAPRQTTADFLTSLSNPAERIVAPGFESRVPRTADEFARVWKESAEYRALLREIEEYNAQYPLDGEALTQFRSSRSKQRSKSLSPKSPYTISVRQQIALCMERGWQRLRGDLATFFGTASVIGNLIMTLIFASVFYNLKNNTDSFFQRGSLLFYAILSNALGSALEILTLYAQRPIVEKHTAYALYHPFAEAVSSMICDLPSKFLTSTVVNITVYFLTNLRREPDAFFVFFLFSITCTFAMSMIFRTIASASRTLIQALTPAAVFITGLIMYTGFTIPVPNMVVWFRWLNYVDPISYGFEALMVNEFSGRSFPCGQFVPAGPAYANVSAANRVCSVPGAKAGLDFVLGSDYIKASFGYERSHLWRNYGILLVYIIVFCAVHLICTEYISSAKSKGEVLVFTRGHLPPSRRPEDEENPDSNEKSLPESRSVKRSEDAMIPQQRKVFMWKDVCYDIKLKDGSDRRLLDHVDGWVRPGTLTALMGVSGAGKTTLLDVLAARTTIGVISGEMLVNGRQRDQSFQRKTGYVQQQDLHLATSTVREALEFSAILRQHKSIPKEEKLAYVEEVIALLDMESYASAIVGVPGEGLNVEQRKRLTIAVELVAKPELLVFFDEPTSGLDSQTAWSICQLMRKLANHGQAILSTIHQPSAILMQEFDRLVSSCIPYDYLVRAPGGKTVYFGEIGKNSKVLTGYFEKYGAQPCPLDANPAEWMLDVIGAARGTKSVQDWPEVWKASEERQQIRKEFDQMAAKLSMVQDSGDSAAGYELFAMPFTTQLRECLKRVWIQYWRTPTYIYSKLVLVGVCSLFIGFSFYKAHNDLQGLQNQMFSIFLLLNLFSNLIQQIMPLFVEQRALYEARERPSKAYSWMAFLLAQIVVELPWQLLAAVICFVSWYYPIGLYRNAIAADQVTERGGLMFLFVSQFMLFTSTFSQMVVAGNDTAEAAGGIGSLLFSFTLLFCGVLAHPSSLGWWIWANRVSPFTYFVGGMLATGVANTHVECSSVELLHVDPILGQNCGEYFASYQSFAGGSLLNPNATADCQFCAVSDTNVFLAQAGISYDDRWRNFG</sequence>
<evidence type="ECO:0000256" key="1">
    <source>
        <dbReference type="ARBA" id="ARBA00004141"/>
    </source>
</evidence>
<dbReference type="SMART" id="SM00382">
    <property type="entry name" value="AAA"/>
    <property type="match status" value="2"/>
</dbReference>
<dbReference type="GO" id="GO:0016020">
    <property type="term" value="C:membrane"/>
    <property type="evidence" value="ECO:0007669"/>
    <property type="project" value="UniProtKB-SubCell"/>
</dbReference>
<feature type="transmembrane region" description="Helical" evidence="9">
    <location>
        <begin position="805"/>
        <end position="825"/>
    </location>
</feature>
<evidence type="ECO:0000313" key="11">
    <source>
        <dbReference type="EMBL" id="KAK7029738.1"/>
    </source>
</evidence>
<keyword evidence="6 9" id="KW-1133">Transmembrane helix</keyword>
<dbReference type="FunFam" id="3.40.50.300:FF:000054">
    <property type="entry name" value="ABC multidrug transporter atrF"/>
    <property type="match status" value="1"/>
</dbReference>
<dbReference type="CDD" id="cd03233">
    <property type="entry name" value="ABCG_PDR_domain1"/>
    <property type="match status" value="1"/>
</dbReference>
<proteinExistence type="predicted"/>
<feature type="transmembrane region" description="Helical" evidence="9">
    <location>
        <begin position="1386"/>
        <end position="1412"/>
    </location>
</feature>
<organism evidence="11 12">
    <name type="scientific">Favolaschia claudopus</name>
    <dbReference type="NCBI Taxonomy" id="2862362"/>
    <lineage>
        <taxon>Eukaryota</taxon>
        <taxon>Fungi</taxon>
        <taxon>Dikarya</taxon>
        <taxon>Basidiomycota</taxon>
        <taxon>Agaricomycotina</taxon>
        <taxon>Agaricomycetes</taxon>
        <taxon>Agaricomycetidae</taxon>
        <taxon>Agaricales</taxon>
        <taxon>Marasmiineae</taxon>
        <taxon>Mycenaceae</taxon>
        <taxon>Favolaschia</taxon>
    </lineage>
</organism>
<name>A0AAW0BS86_9AGAR</name>
<feature type="transmembrane region" description="Helical" evidence="9">
    <location>
        <begin position="1234"/>
        <end position="1253"/>
    </location>
</feature>
<evidence type="ECO:0000256" key="9">
    <source>
        <dbReference type="SAM" id="Phobius"/>
    </source>
</evidence>
<keyword evidence="7 9" id="KW-0472">Membrane</keyword>
<dbReference type="GO" id="GO:0005524">
    <property type="term" value="F:ATP binding"/>
    <property type="evidence" value="ECO:0007669"/>
    <property type="project" value="UniProtKB-KW"/>
</dbReference>
<dbReference type="EMBL" id="JAWWNJ010000026">
    <property type="protein sequence ID" value="KAK7029738.1"/>
    <property type="molecule type" value="Genomic_DNA"/>
</dbReference>
<dbReference type="CDD" id="cd03232">
    <property type="entry name" value="ABCG_PDR_domain2"/>
    <property type="match status" value="1"/>
</dbReference>
<dbReference type="PROSITE" id="PS50893">
    <property type="entry name" value="ABC_TRANSPORTER_2"/>
    <property type="match status" value="2"/>
</dbReference>
<feature type="transmembrane region" description="Helical" evidence="9">
    <location>
        <begin position="556"/>
        <end position="579"/>
    </location>
</feature>
<dbReference type="Pfam" id="PF01061">
    <property type="entry name" value="ABC2_membrane"/>
    <property type="match status" value="2"/>
</dbReference>
<keyword evidence="5" id="KW-0067">ATP-binding</keyword>
<accession>A0AAW0BS86</accession>
<feature type="domain" description="ABC transporter" evidence="10">
    <location>
        <begin position="188"/>
        <end position="444"/>
    </location>
</feature>
<dbReference type="Pfam" id="PF00005">
    <property type="entry name" value="ABC_tran"/>
    <property type="match status" value="2"/>
</dbReference>
<dbReference type="InterPro" id="IPR010929">
    <property type="entry name" value="PDR_CDR_ABC"/>
</dbReference>
<dbReference type="Proteomes" id="UP001362999">
    <property type="component" value="Unassembled WGS sequence"/>
</dbReference>
<keyword evidence="3 9" id="KW-0812">Transmembrane</keyword>
<evidence type="ECO:0000256" key="7">
    <source>
        <dbReference type="ARBA" id="ARBA00023136"/>
    </source>
</evidence>
<feature type="transmembrane region" description="Helical" evidence="9">
    <location>
        <begin position="1265"/>
        <end position="1288"/>
    </location>
</feature>
<evidence type="ECO:0000256" key="8">
    <source>
        <dbReference type="SAM" id="MobiDB-lite"/>
    </source>
</evidence>
<evidence type="ECO:0000256" key="3">
    <source>
        <dbReference type="ARBA" id="ARBA00022692"/>
    </source>
</evidence>
<dbReference type="InterPro" id="IPR013525">
    <property type="entry name" value="ABC2_TM"/>
</dbReference>
<reference evidence="11 12" key="1">
    <citation type="journal article" date="2024" name="J Genomics">
        <title>Draft genome sequencing and assembly of Favolaschia claudopus CIRM-BRFM 2984 isolated from oak limbs.</title>
        <authorList>
            <person name="Navarro D."/>
            <person name="Drula E."/>
            <person name="Chaduli D."/>
            <person name="Cazenave R."/>
            <person name="Ahrendt S."/>
            <person name="Wang J."/>
            <person name="Lipzen A."/>
            <person name="Daum C."/>
            <person name="Barry K."/>
            <person name="Grigoriev I.V."/>
            <person name="Favel A."/>
            <person name="Rosso M.N."/>
            <person name="Martin F."/>
        </authorList>
    </citation>
    <scope>NUCLEOTIDE SEQUENCE [LARGE SCALE GENOMIC DNA]</scope>
    <source>
        <strain evidence="11 12">CIRM-BRFM 2984</strain>
    </source>
</reference>
<evidence type="ECO:0000256" key="5">
    <source>
        <dbReference type="ARBA" id="ARBA00022840"/>
    </source>
</evidence>
<keyword evidence="4" id="KW-0547">Nucleotide-binding</keyword>
<dbReference type="InterPro" id="IPR003593">
    <property type="entry name" value="AAA+_ATPase"/>
</dbReference>
<dbReference type="InterPro" id="IPR034003">
    <property type="entry name" value="ABCG_PDR_2"/>
</dbReference>
<feature type="domain" description="ABC transporter" evidence="10">
    <location>
        <begin position="886"/>
        <end position="1139"/>
    </location>
</feature>
<feature type="transmembrane region" description="Helical" evidence="9">
    <location>
        <begin position="667"/>
        <end position="687"/>
    </location>
</feature>
<feature type="non-terminal residue" evidence="11">
    <location>
        <position position="1505"/>
    </location>
</feature>
<feature type="compositionally biased region" description="Polar residues" evidence="8">
    <location>
        <begin position="105"/>
        <end position="121"/>
    </location>
</feature>
<dbReference type="InterPro" id="IPR029481">
    <property type="entry name" value="ABC_trans_N"/>
</dbReference>
<dbReference type="Pfam" id="PF06422">
    <property type="entry name" value="PDR_CDR"/>
    <property type="match status" value="1"/>
</dbReference>
<keyword evidence="12" id="KW-1185">Reference proteome</keyword>
<feature type="transmembrane region" description="Helical" evidence="9">
    <location>
        <begin position="1309"/>
        <end position="1334"/>
    </location>
</feature>
<keyword evidence="2" id="KW-0813">Transport</keyword>
<comment type="caution">
    <text evidence="11">The sequence shown here is derived from an EMBL/GenBank/DDBJ whole genome shotgun (WGS) entry which is preliminary data.</text>
</comment>
<evidence type="ECO:0000256" key="6">
    <source>
        <dbReference type="ARBA" id="ARBA00022989"/>
    </source>
</evidence>
<feature type="transmembrane region" description="Helical" evidence="9">
    <location>
        <begin position="699"/>
        <end position="720"/>
    </location>
</feature>
<feature type="region of interest" description="Disordered" evidence="8">
    <location>
        <begin position="102"/>
        <end position="130"/>
    </location>
</feature>
<dbReference type="GO" id="GO:0140359">
    <property type="term" value="F:ABC-type transporter activity"/>
    <property type="evidence" value="ECO:0007669"/>
    <property type="project" value="InterPro"/>
</dbReference>
<protein>
    <submittedName>
        <fullName evidence="11">ABC-2 type transporter-domain-containing protein</fullName>
    </submittedName>
</protein>
<dbReference type="PROSITE" id="PS00211">
    <property type="entry name" value="ABC_TRANSPORTER_1"/>
    <property type="match status" value="1"/>
</dbReference>
<feature type="transmembrane region" description="Helical" evidence="9">
    <location>
        <begin position="591"/>
        <end position="613"/>
    </location>
</feature>
<feature type="compositionally biased region" description="Basic and acidic residues" evidence="8">
    <location>
        <begin position="860"/>
        <end position="876"/>
    </location>
</feature>
<evidence type="ECO:0000256" key="4">
    <source>
        <dbReference type="ARBA" id="ARBA00022741"/>
    </source>
</evidence>
<dbReference type="InterPro" id="IPR034001">
    <property type="entry name" value="ABCG_PDR_1"/>
</dbReference>